<name>A0AAV3S023_LITER</name>
<reference evidence="2 3" key="1">
    <citation type="submission" date="2024-01" db="EMBL/GenBank/DDBJ databases">
        <title>The complete chloroplast genome sequence of Lithospermum erythrorhizon: insights into the phylogenetic relationship among Boraginaceae species and the maternal lineages of purple gromwells.</title>
        <authorList>
            <person name="Okada T."/>
            <person name="Watanabe K."/>
        </authorList>
    </citation>
    <scope>NUCLEOTIDE SEQUENCE [LARGE SCALE GENOMIC DNA]</scope>
</reference>
<organism evidence="2 3">
    <name type="scientific">Lithospermum erythrorhizon</name>
    <name type="common">Purple gromwell</name>
    <name type="synonym">Lithospermum officinale var. erythrorhizon</name>
    <dbReference type="NCBI Taxonomy" id="34254"/>
    <lineage>
        <taxon>Eukaryota</taxon>
        <taxon>Viridiplantae</taxon>
        <taxon>Streptophyta</taxon>
        <taxon>Embryophyta</taxon>
        <taxon>Tracheophyta</taxon>
        <taxon>Spermatophyta</taxon>
        <taxon>Magnoliopsida</taxon>
        <taxon>eudicotyledons</taxon>
        <taxon>Gunneridae</taxon>
        <taxon>Pentapetalae</taxon>
        <taxon>asterids</taxon>
        <taxon>lamiids</taxon>
        <taxon>Boraginales</taxon>
        <taxon>Boraginaceae</taxon>
        <taxon>Boraginoideae</taxon>
        <taxon>Lithospermeae</taxon>
        <taxon>Lithospermum</taxon>
    </lineage>
</organism>
<dbReference type="PANTHER" id="PTHR36369:SF1">
    <property type="entry name" value="TRANSMEMBRANE PROTEIN"/>
    <property type="match status" value="1"/>
</dbReference>
<comment type="caution">
    <text evidence="2">The sequence shown here is derived from an EMBL/GenBank/DDBJ whole genome shotgun (WGS) entry which is preliminary data.</text>
</comment>
<dbReference type="PANTHER" id="PTHR36369">
    <property type="entry name" value="TRANSMEMBRANE PROTEIN"/>
    <property type="match status" value="1"/>
</dbReference>
<keyword evidence="3" id="KW-1185">Reference proteome</keyword>
<keyword evidence="1" id="KW-1133">Transmembrane helix</keyword>
<keyword evidence="1" id="KW-0812">Transmembrane</keyword>
<dbReference type="AlphaFoldDB" id="A0AAV3S023"/>
<sequence>MNALDSPLEALAFNYLSYGLLTAVNNVWMWVALMTAAVSFWRIRASSEHPRGKILDGSSQSRVISPPVQRTVVAEPAQLPEVISVAEPVHNILFPETVQFINVGLSSFTDTEGTTKGSMVDVVLGSFTDKCATKAKLTLYYCNEKESEKCGGTCNEGEVEGNDDNGDKIGEEWWSKWEMVMKMRKGDDEWYRYQDFTAINGSVVRLWDGGL</sequence>
<evidence type="ECO:0000313" key="2">
    <source>
        <dbReference type="EMBL" id="GAA0186698.1"/>
    </source>
</evidence>
<evidence type="ECO:0000313" key="3">
    <source>
        <dbReference type="Proteomes" id="UP001454036"/>
    </source>
</evidence>
<proteinExistence type="predicted"/>
<feature type="transmembrane region" description="Helical" evidence="1">
    <location>
        <begin position="15"/>
        <end position="41"/>
    </location>
</feature>
<evidence type="ECO:0000256" key="1">
    <source>
        <dbReference type="SAM" id="Phobius"/>
    </source>
</evidence>
<dbReference type="EMBL" id="BAABME010013956">
    <property type="protein sequence ID" value="GAA0186698.1"/>
    <property type="molecule type" value="Genomic_DNA"/>
</dbReference>
<protein>
    <submittedName>
        <fullName evidence="2">Uncharacterized protein</fullName>
    </submittedName>
</protein>
<accession>A0AAV3S023</accession>
<gene>
    <name evidence="2" type="ORF">LIER_33986</name>
</gene>
<dbReference type="Proteomes" id="UP001454036">
    <property type="component" value="Unassembled WGS sequence"/>
</dbReference>
<keyword evidence="1" id="KW-0472">Membrane</keyword>